<feature type="binding site" evidence="14">
    <location>
        <position position="798"/>
    </location>
    <ligand>
        <name>[4Fe-4S] cluster</name>
        <dbReference type="ChEBI" id="CHEBI:49883"/>
    </ligand>
</feature>
<evidence type="ECO:0000256" key="10">
    <source>
        <dbReference type="ARBA" id="ARBA00023004"/>
    </source>
</evidence>
<evidence type="ECO:0000313" key="17">
    <source>
        <dbReference type="EMBL" id="MBE1555048.1"/>
    </source>
</evidence>
<keyword evidence="9 14" id="KW-0067">ATP-binding</keyword>
<dbReference type="InterPro" id="IPR038726">
    <property type="entry name" value="PDDEXK_AddAB-type"/>
</dbReference>
<gene>
    <name evidence="14" type="primary">addB</name>
    <name evidence="17" type="ORF">H4683_002147</name>
</gene>
<dbReference type="Gene3D" id="3.90.320.10">
    <property type="match status" value="1"/>
</dbReference>
<comment type="cofactor">
    <cofactor evidence="14">
        <name>Mg(2+)</name>
        <dbReference type="ChEBI" id="CHEBI:18420"/>
    </cofactor>
</comment>
<dbReference type="GO" id="GO:0046872">
    <property type="term" value="F:metal ion binding"/>
    <property type="evidence" value="ECO:0007669"/>
    <property type="project" value="UniProtKB-KW"/>
</dbReference>
<evidence type="ECO:0000256" key="13">
    <source>
        <dbReference type="ARBA" id="ARBA00023204"/>
    </source>
</evidence>
<evidence type="ECO:0000313" key="18">
    <source>
        <dbReference type="Proteomes" id="UP000658225"/>
    </source>
</evidence>
<reference evidence="17" key="1">
    <citation type="submission" date="2020-10" db="EMBL/GenBank/DDBJ databases">
        <title>Genomic Encyclopedia of Type Strains, Phase IV (KMG-IV): sequencing the most valuable type-strain genomes for metagenomic binning, comparative biology and taxonomic classification.</title>
        <authorList>
            <person name="Goeker M."/>
        </authorList>
    </citation>
    <scope>NUCLEOTIDE SEQUENCE</scope>
    <source>
        <strain evidence="17">DSM 13886</strain>
    </source>
</reference>
<evidence type="ECO:0000256" key="15">
    <source>
        <dbReference type="SAM" id="MobiDB-lite"/>
    </source>
</evidence>
<keyword evidence="1 14" id="KW-0004">4Fe-4S</keyword>
<proteinExistence type="inferred from homology"/>
<dbReference type="Pfam" id="PF13361">
    <property type="entry name" value="UvrD_C"/>
    <property type="match status" value="1"/>
</dbReference>
<evidence type="ECO:0000256" key="3">
    <source>
        <dbReference type="ARBA" id="ARBA00022723"/>
    </source>
</evidence>
<keyword evidence="18" id="KW-1185">Reference proteome</keyword>
<sequence length="1165" mass="133299">MSLRFITGRSGAGKTTFIKREIAAELARNPVGAPIVVIVPDQMSFSMEHSLSTNFGLKGIIRAQVLTFKRLAWRILQETGGITRKEVDGFGYRMLVRSVLEDNRDEFKLFRQATSKRGFTEQIGVLMKEFSRYCLNHQTMSNLHDELVAIGAPRTLLDKASDLALLLTKIEERLGTSYVDSEGHLVLLAAQIKHADLLKGADIYIDGFENFTTREHEIVLELMKHANRVTVVLPMEGAQSGFGDHELFFNPVRTSLKLRELARVESVEVEEDVYLSERHRFLNDDLKHFEAEFDHYPAQGKACEGAVVLIEAADRRAEIHAVARNIRELMINGKRYKDIAILYRQPEKYDELIETIFSQYDIPVFISQKKPMLHHPLIEFSRSVLEAVTSGWSYETVFRAVKTDLFFPHREEKLVWRDRADRLENYVLAHGIYGKRWFDEDRWRVKKYRGLELYTDVQTDEERAMEQELHQVRNVICEPLARFEAGLKGSKNGRDVAEALFLFMEELHVFDKIIDLRAEEERAGRLLGATEHEQAWNSWINVLDQFVLMFGDKKMEPKEAARILDEGFDSLEFARIPPSLDQVTVTTVEISGLMEIDAVFVIGVNDGVLPKRIDNEGILSDADREWFTGLGFELAPTSKMKLMDETYMVYRAFTSPREQLFVSYPIADGEGKALLPSLYVPRIQQLLPGIETKVAVTDPSELAIEANQFDYISHPRAALPYASMKLKVADQSGVLEREWQAVMAYYEEDPYWSSVFSHIIRPMKESKETDRLRPELTAGLYGESFVSSVSRIESYYSCPFQHYASYGLGLRERSEFTLEAPAIGDLFHAALKWVSDEVMRLDKSWSELTKEECWKLAREAVEDITPYFFNRILLSTSRYVYIKRKLMHILQRTIYSLNTQAKSTVFKPVAIEAGFGLGEELPALEIPLRRGNSMKLRGRIDRVDASEIGGKNYIRVVDYKSSARALDLTEVYYGLSLQMMTYLDVALENSDEWLGIKADPAGVLYMHIHNPMIRPGTELTAVQLEDEIAKSYKMRGYLLEHPEVAVGMDVDIGRSSAIIPAALKTDGAFTKASKVLSADDMQMMRSFVRTRHQKAGDAMLAGDTRVYPYKLRDKMPCQFCPYRSVCQFDPTDPSSTHRPYTEMEPEQSLEKMRKEVADDAYTRET</sequence>
<dbReference type="EMBL" id="JADBEL010000010">
    <property type="protein sequence ID" value="MBE1555048.1"/>
    <property type="molecule type" value="Genomic_DNA"/>
</dbReference>
<dbReference type="SUPFAM" id="SSF52540">
    <property type="entry name" value="P-loop containing nucleoside triphosphate hydrolases"/>
    <property type="match status" value="1"/>
</dbReference>
<dbReference type="GO" id="GO:0004386">
    <property type="term" value="F:helicase activity"/>
    <property type="evidence" value="ECO:0007669"/>
    <property type="project" value="UniProtKB-KW"/>
</dbReference>
<feature type="domain" description="UvrD-like helicase C-terminal" evidence="16">
    <location>
        <begin position="276"/>
        <end position="581"/>
    </location>
</feature>
<dbReference type="GO" id="GO:0000724">
    <property type="term" value="P:double-strand break repair via homologous recombination"/>
    <property type="evidence" value="ECO:0007669"/>
    <property type="project" value="UniProtKB-UniRule"/>
</dbReference>
<dbReference type="PROSITE" id="PS51217">
    <property type="entry name" value="UVRD_HELICASE_CTER"/>
    <property type="match status" value="1"/>
</dbReference>
<evidence type="ECO:0000256" key="4">
    <source>
        <dbReference type="ARBA" id="ARBA00022741"/>
    </source>
</evidence>
<dbReference type="RefSeq" id="WP_192598791.1">
    <property type="nucleotide sequence ID" value="NZ_JADBEL010000010.1"/>
</dbReference>
<dbReference type="InterPro" id="IPR014017">
    <property type="entry name" value="DNA_helicase_UvrD-like_C"/>
</dbReference>
<keyword evidence="12 14" id="KW-0238">DNA-binding</keyword>
<keyword evidence="4 14" id="KW-0547">Nucleotide-binding</keyword>
<evidence type="ECO:0000256" key="6">
    <source>
        <dbReference type="ARBA" id="ARBA00022801"/>
    </source>
</evidence>
<accession>A0A927R4M1</accession>
<keyword evidence="8 14" id="KW-0269">Exonuclease</keyword>
<dbReference type="GO" id="GO:0005524">
    <property type="term" value="F:ATP binding"/>
    <property type="evidence" value="ECO:0007669"/>
    <property type="project" value="UniProtKB-UniRule"/>
</dbReference>
<feature type="region of interest" description="Disordered" evidence="15">
    <location>
        <begin position="1131"/>
        <end position="1165"/>
    </location>
</feature>
<keyword evidence="10 14" id="KW-0408">Iron</keyword>
<comment type="caution">
    <text evidence="17">The sequence shown here is derived from an EMBL/GenBank/DDBJ whole genome shotgun (WGS) entry which is preliminary data.</text>
</comment>
<evidence type="ECO:0000256" key="11">
    <source>
        <dbReference type="ARBA" id="ARBA00023014"/>
    </source>
</evidence>
<dbReference type="GO" id="GO:0008409">
    <property type="term" value="F:5'-3' exonuclease activity"/>
    <property type="evidence" value="ECO:0007669"/>
    <property type="project" value="UniProtKB-UniRule"/>
</dbReference>
<evidence type="ECO:0000256" key="1">
    <source>
        <dbReference type="ARBA" id="ARBA00022485"/>
    </source>
</evidence>
<dbReference type="Pfam" id="PF12705">
    <property type="entry name" value="PDDEXK_1"/>
    <property type="match status" value="1"/>
</dbReference>
<keyword evidence="3 14" id="KW-0479">Metal-binding</keyword>
<dbReference type="Pfam" id="PF21445">
    <property type="entry name" value="ADDB_N"/>
    <property type="match status" value="1"/>
</dbReference>
<dbReference type="InterPro" id="IPR011604">
    <property type="entry name" value="PDDEXK-like_dom_sf"/>
</dbReference>
<evidence type="ECO:0000256" key="5">
    <source>
        <dbReference type="ARBA" id="ARBA00022763"/>
    </source>
</evidence>
<evidence type="ECO:0000256" key="7">
    <source>
        <dbReference type="ARBA" id="ARBA00022806"/>
    </source>
</evidence>
<dbReference type="NCBIfam" id="TIGR02773">
    <property type="entry name" value="addB_Gpos"/>
    <property type="match status" value="1"/>
</dbReference>
<dbReference type="InterPro" id="IPR014140">
    <property type="entry name" value="DNA_helicase_suAddB"/>
</dbReference>
<name>A0A927R4M1_9BACL</name>
<keyword evidence="11 14" id="KW-0411">Iron-sulfur</keyword>
<feature type="compositionally biased region" description="Basic and acidic residues" evidence="15">
    <location>
        <begin position="1148"/>
        <end position="1165"/>
    </location>
</feature>
<keyword evidence="5 14" id="KW-0227">DNA damage</keyword>
<feature type="binding site" evidence="14">
    <location>
        <position position="1120"/>
    </location>
    <ligand>
        <name>[4Fe-4S] cluster</name>
        <dbReference type="ChEBI" id="CHEBI:49883"/>
    </ligand>
</feature>
<dbReference type="HAMAP" id="MF_01452">
    <property type="entry name" value="AddB_type1"/>
    <property type="match status" value="1"/>
</dbReference>
<organism evidence="17 18">
    <name type="scientific">Sporosarcina limicola</name>
    <dbReference type="NCBI Taxonomy" id="34101"/>
    <lineage>
        <taxon>Bacteria</taxon>
        <taxon>Bacillati</taxon>
        <taxon>Bacillota</taxon>
        <taxon>Bacilli</taxon>
        <taxon>Bacillales</taxon>
        <taxon>Caryophanaceae</taxon>
        <taxon>Sporosarcina</taxon>
    </lineage>
</organism>
<evidence type="ECO:0000256" key="9">
    <source>
        <dbReference type="ARBA" id="ARBA00022840"/>
    </source>
</evidence>
<keyword evidence="2 14" id="KW-0540">Nuclease</keyword>
<feature type="binding site" evidence="14">
    <location>
        <position position="1117"/>
    </location>
    <ligand>
        <name>[4Fe-4S] cluster</name>
        <dbReference type="ChEBI" id="CHEBI:49883"/>
    </ligand>
</feature>
<comment type="function">
    <text evidence="14">The heterodimer acts as both an ATP-dependent DNA helicase and an ATP-dependent, dual-direction single-stranded exonuclease. Recognizes the chi site generating a DNA molecule suitable for the initiation of homologous recombination. The AddB subunit has 5' -&gt; 3' nuclease activity but not helicase activity.</text>
</comment>
<protein>
    <recommendedName>
        <fullName evidence="14">ATP-dependent helicase/deoxyribonuclease subunit B</fullName>
        <ecNumber evidence="14">3.1.-.-</ecNumber>
    </recommendedName>
    <alternativeName>
        <fullName evidence="14">ATP-dependent helicase/nuclease subunit AddB</fullName>
    </alternativeName>
</protein>
<feature type="binding site" evidence="14">
    <location>
        <position position="1126"/>
    </location>
    <ligand>
        <name>[4Fe-4S] cluster</name>
        <dbReference type="ChEBI" id="CHEBI:49883"/>
    </ligand>
</feature>
<keyword evidence="6 14" id="KW-0378">Hydrolase</keyword>
<dbReference type="Proteomes" id="UP000658225">
    <property type="component" value="Unassembled WGS sequence"/>
</dbReference>
<comment type="cofactor">
    <cofactor evidence="14">
        <name>[4Fe-4S] cluster</name>
        <dbReference type="ChEBI" id="CHEBI:49883"/>
    </cofactor>
    <text evidence="14">Binds 1 [4Fe-4S] cluster.</text>
</comment>
<dbReference type="InterPro" id="IPR027417">
    <property type="entry name" value="P-loop_NTPase"/>
</dbReference>
<dbReference type="GO" id="GO:0051539">
    <property type="term" value="F:4 iron, 4 sulfur cluster binding"/>
    <property type="evidence" value="ECO:0007669"/>
    <property type="project" value="UniProtKB-KW"/>
</dbReference>
<comment type="miscellaneous">
    <text evidence="14">Despite having conserved helicase domains, this subunit does not have helicase activity.</text>
</comment>
<dbReference type="PANTHER" id="PTHR30591:SF1">
    <property type="entry name" value="RECBCD ENZYME SUBUNIT RECC"/>
    <property type="match status" value="1"/>
</dbReference>
<dbReference type="Gene3D" id="3.40.50.300">
    <property type="entry name" value="P-loop containing nucleotide triphosphate hydrolases"/>
    <property type="match status" value="3"/>
</dbReference>
<evidence type="ECO:0000256" key="8">
    <source>
        <dbReference type="ARBA" id="ARBA00022839"/>
    </source>
</evidence>
<keyword evidence="13 14" id="KW-0234">DNA repair</keyword>
<dbReference type="InterPro" id="IPR049035">
    <property type="entry name" value="ADDB_N"/>
</dbReference>
<comment type="subunit">
    <text evidence="14">Heterodimer of AddA and AddB.</text>
</comment>
<evidence type="ECO:0000259" key="16">
    <source>
        <dbReference type="PROSITE" id="PS51217"/>
    </source>
</evidence>
<evidence type="ECO:0000256" key="12">
    <source>
        <dbReference type="ARBA" id="ARBA00023125"/>
    </source>
</evidence>
<dbReference type="AlphaFoldDB" id="A0A927R4M1"/>
<comment type="similarity">
    <text evidence="14">Belongs to the helicase family. AddB/RexB type 1 subfamily.</text>
</comment>
<evidence type="ECO:0000256" key="14">
    <source>
        <dbReference type="HAMAP-Rule" id="MF_01452"/>
    </source>
</evidence>
<dbReference type="EC" id="3.1.-.-" evidence="14"/>
<dbReference type="PANTHER" id="PTHR30591">
    <property type="entry name" value="RECBCD ENZYME SUBUNIT RECC"/>
    <property type="match status" value="1"/>
</dbReference>
<dbReference type="GO" id="GO:0003690">
    <property type="term" value="F:double-stranded DNA binding"/>
    <property type="evidence" value="ECO:0007669"/>
    <property type="project" value="UniProtKB-UniRule"/>
</dbReference>
<evidence type="ECO:0000256" key="2">
    <source>
        <dbReference type="ARBA" id="ARBA00022722"/>
    </source>
</evidence>
<keyword evidence="7 14" id="KW-0347">Helicase</keyword>